<dbReference type="SUPFAM" id="SSF55785">
    <property type="entry name" value="PYP-like sensor domain (PAS domain)"/>
    <property type="match status" value="2"/>
</dbReference>
<reference evidence="2 3" key="1">
    <citation type="submission" date="2019-09" db="EMBL/GenBank/DDBJ databases">
        <authorList>
            <person name="Park J.-S."/>
            <person name="Choi H.-J."/>
        </authorList>
    </citation>
    <scope>NUCLEOTIDE SEQUENCE [LARGE SCALE GENOMIC DNA]</scope>
    <source>
        <strain evidence="2 3">176SS1-4</strain>
    </source>
</reference>
<dbReference type="GO" id="GO:0043565">
    <property type="term" value="F:sequence-specific DNA binding"/>
    <property type="evidence" value="ECO:0007669"/>
    <property type="project" value="InterPro"/>
</dbReference>
<dbReference type="EMBL" id="VYQE01000004">
    <property type="protein sequence ID" value="KAA9006868.1"/>
    <property type="molecule type" value="Genomic_DNA"/>
</dbReference>
<organism evidence="2 3">
    <name type="scientific">Histidinibacterium aquaticum</name>
    <dbReference type="NCBI Taxonomy" id="2613962"/>
    <lineage>
        <taxon>Bacteria</taxon>
        <taxon>Pseudomonadati</taxon>
        <taxon>Pseudomonadota</taxon>
        <taxon>Alphaproteobacteria</taxon>
        <taxon>Rhodobacterales</taxon>
        <taxon>Paracoccaceae</taxon>
        <taxon>Histidinibacterium</taxon>
    </lineage>
</organism>
<evidence type="ECO:0000313" key="2">
    <source>
        <dbReference type="EMBL" id="KAA9006868.1"/>
    </source>
</evidence>
<evidence type="ECO:0000313" key="3">
    <source>
        <dbReference type="Proteomes" id="UP000326554"/>
    </source>
</evidence>
<dbReference type="CDD" id="cd00130">
    <property type="entry name" value="PAS"/>
    <property type="match status" value="2"/>
</dbReference>
<feature type="domain" description="PAS" evidence="1">
    <location>
        <begin position="158"/>
        <end position="230"/>
    </location>
</feature>
<sequence length="475" mass="52012">MTSRGAKYWNSGAIPLIAPEILGDIITQISDVGVVVSETGSVLSVLVNPMNDSFQALHGLEGQDFRTGLTSESVEKFDERLQSFLEGGETGNVRPIELNHSYGQVSPDFPVRYSFHRIGPDGAILLLGRDLKPVAEMQQQLVKAQIALERDYEAQRESDTRYRVLMEASREAYVFVSVHDGRIVEGNTAAGALLGRRRDDLPEAGLSELCEPKRKGDLIETLRTQALSDRPVPVDALVRHGKEPVSLVPTIFRSAGERMLLVRIEPLSEGKVSQDALSNRLIDLYQSGPDAIVFTDAGGTILSANEGFLDLIDTAHDLSVKGRSLTEFLHRGSVDLRVLSENAARAGRMRMYATKVMGDYTRPRSVEIAATALDAGEAQIFAYVIRDVSRAETVRSAASPVSDEGMRSVMELVGSATLKEIVSETTNVVEKMCIETAVELTMNNRVAAAEMLGLSRQSLYVKLRKYGLLSRDDEA</sequence>
<dbReference type="InterPro" id="IPR002197">
    <property type="entry name" value="HTH_Fis"/>
</dbReference>
<dbReference type="InterPro" id="IPR011785">
    <property type="entry name" value="Tscrpt_reg_PpsR-CrtJ"/>
</dbReference>
<accession>A0A5J5GGK6</accession>
<dbReference type="InterPro" id="IPR000014">
    <property type="entry name" value="PAS"/>
</dbReference>
<dbReference type="PRINTS" id="PR01590">
    <property type="entry name" value="HTHFIS"/>
</dbReference>
<name>A0A5J5GGK6_9RHOB</name>
<dbReference type="NCBIfam" id="TIGR02040">
    <property type="entry name" value="PpsR-CrtJ"/>
    <property type="match status" value="1"/>
</dbReference>
<dbReference type="InterPro" id="IPR009057">
    <property type="entry name" value="Homeodomain-like_sf"/>
</dbReference>
<dbReference type="Gene3D" id="1.10.10.60">
    <property type="entry name" value="Homeodomain-like"/>
    <property type="match status" value="1"/>
</dbReference>
<comment type="caution">
    <text evidence="2">The sequence shown here is derived from an EMBL/GenBank/DDBJ whole genome shotgun (WGS) entry which is preliminary data.</text>
</comment>
<dbReference type="Pfam" id="PF13426">
    <property type="entry name" value="PAS_9"/>
    <property type="match status" value="2"/>
</dbReference>
<dbReference type="Pfam" id="PF02954">
    <property type="entry name" value="HTH_8"/>
    <property type="match status" value="1"/>
</dbReference>
<dbReference type="Proteomes" id="UP000326554">
    <property type="component" value="Unassembled WGS sequence"/>
</dbReference>
<dbReference type="Gene3D" id="3.30.450.20">
    <property type="entry name" value="PAS domain"/>
    <property type="match status" value="3"/>
</dbReference>
<gene>
    <name evidence="2" type="primary">ppsR</name>
    <name evidence="2" type="ORF">F3S47_13930</name>
</gene>
<dbReference type="InterPro" id="IPR035965">
    <property type="entry name" value="PAS-like_dom_sf"/>
</dbReference>
<dbReference type="PROSITE" id="PS50112">
    <property type="entry name" value="PAS"/>
    <property type="match status" value="1"/>
</dbReference>
<dbReference type="SMART" id="SM00091">
    <property type="entry name" value="PAS"/>
    <property type="match status" value="2"/>
</dbReference>
<dbReference type="AlphaFoldDB" id="A0A5J5GGK6"/>
<keyword evidence="3" id="KW-1185">Reference proteome</keyword>
<protein>
    <submittedName>
        <fullName evidence="2">Transcriptional regulator PpsR</fullName>
    </submittedName>
</protein>
<evidence type="ECO:0000259" key="1">
    <source>
        <dbReference type="PROSITE" id="PS50112"/>
    </source>
</evidence>
<proteinExistence type="predicted"/>
<dbReference type="RefSeq" id="WP_150445886.1">
    <property type="nucleotide sequence ID" value="NZ_VYQE01000004.1"/>
</dbReference>
<dbReference type="SUPFAM" id="SSF46689">
    <property type="entry name" value="Homeodomain-like"/>
    <property type="match status" value="1"/>
</dbReference>